<dbReference type="Pfam" id="PF09346">
    <property type="entry name" value="SMI1_KNR4"/>
    <property type="match status" value="1"/>
</dbReference>
<keyword evidence="3" id="KW-1185">Reference proteome</keyword>
<dbReference type="EMBL" id="CABVQD010000016">
    <property type="protein sequence ID" value="VWB93653.1"/>
    <property type="molecule type" value="Genomic_DNA"/>
</dbReference>
<protein>
    <submittedName>
        <fullName evidence="2">Cell wall assembly protein</fullName>
    </submittedName>
</protein>
<dbReference type="RefSeq" id="WP_034200288.1">
    <property type="nucleotide sequence ID" value="NZ_CABVQD010000016.1"/>
</dbReference>
<gene>
    <name evidence="2" type="ORF">BPA30113_04365</name>
</gene>
<evidence type="ECO:0000313" key="2">
    <source>
        <dbReference type="EMBL" id="VWB93653.1"/>
    </source>
</evidence>
<organism evidence="2 3">
    <name type="scientific">Burkholderia paludis</name>
    <dbReference type="NCBI Taxonomy" id="1506587"/>
    <lineage>
        <taxon>Bacteria</taxon>
        <taxon>Pseudomonadati</taxon>
        <taxon>Pseudomonadota</taxon>
        <taxon>Betaproteobacteria</taxon>
        <taxon>Burkholderiales</taxon>
        <taxon>Burkholderiaceae</taxon>
        <taxon>Burkholderia</taxon>
        <taxon>Burkholderia cepacia complex</taxon>
    </lineage>
</organism>
<evidence type="ECO:0000313" key="3">
    <source>
        <dbReference type="Proteomes" id="UP000494330"/>
    </source>
</evidence>
<dbReference type="AlphaFoldDB" id="A0A6J5EZ15"/>
<proteinExistence type="predicted"/>
<feature type="domain" description="Knr4/Smi1-like" evidence="1">
    <location>
        <begin position="28"/>
        <end position="181"/>
    </location>
</feature>
<dbReference type="Proteomes" id="UP000494330">
    <property type="component" value="Unassembled WGS sequence"/>
</dbReference>
<reference evidence="2 3" key="1">
    <citation type="submission" date="2019-09" db="EMBL/GenBank/DDBJ databases">
        <authorList>
            <person name="Depoorter E."/>
        </authorList>
    </citation>
    <scope>NUCLEOTIDE SEQUENCE [LARGE SCALE GENOMIC DNA]</scope>
    <source>
        <strain evidence="2">LMG 30113</strain>
    </source>
</reference>
<evidence type="ECO:0000259" key="1">
    <source>
        <dbReference type="Pfam" id="PF09346"/>
    </source>
</evidence>
<accession>A0A6J5EZ15</accession>
<dbReference type="InterPro" id="IPR018958">
    <property type="entry name" value="Knr4/Smi1-like_dom"/>
</dbReference>
<name>A0A6J5EZ15_9BURK</name>
<sequence>MTLVDTYLAGLRAALPDADNAALAVATGATPAQLDALRATYPACPASLLELLGKLDGTYWRDYGDTTVTVLVLGSDVYEYPYYLLSAGQVLEEGAQYRDSIADIYGEDANDDGNLVDPRIDVALPMSRRLCFSHCMNNGGTSQLYVDFDPAPGGKVGQVVRFLHDPDSYAVIADDFDGYLRQQIDGGYAFVIDEDEDEDAV</sequence>